<evidence type="ECO:0000313" key="2">
    <source>
        <dbReference type="Proteomes" id="UP000828922"/>
    </source>
</evidence>
<proteinExistence type="predicted"/>
<dbReference type="EMBL" id="CM038913">
    <property type="protein sequence ID" value="KAH9556925.1"/>
    <property type="molecule type" value="Genomic_DNA"/>
</dbReference>
<protein>
    <submittedName>
        <fullName evidence="1">Uncharacterized protein</fullName>
    </submittedName>
</protein>
<comment type="caution">
    <text evidence="1">The sequence shown here is derived from an EMBL/GenBank/DDBJ whole genome shotgun (WGS) entry which is preliminary data.</text>
</comment>
<accession>A0ACB8HL37</accession>
<evidence type="ECO:0000313" key="1">
    <source>
        <dbReference type="EMBL" id="KAH9556925.1"/>
    </source>
</evidence>
<name>A0ACB8HL37_9BRYO</name>
<reference evidence="2" key="1">
    <citation type="journal article" date="2022" name="New Phytol.">
        <title>Phylogenomic structure and speciation in an emerging model: the Sphagnum magellanicum complex (Bryophyta).</title>
        <authorList>
            <person name="Shaw A.J."/>
            <person name="Piatkowski B."/>
            <person name="Duffy A.M."/>
            <person name="Aguero B."/>
            <person name="Imwattana K."/>
            <person name="Nieto-Lugilde M."/>
            <person name="Healey A."/>
            <person name="Weston D.J."/>
            <person name="Patel M.N."/>
            <person name="Schmutz J."/>
            <person name="Grimwood J."/>
            <person name="Yavitt J.B."/>
            <person name="Hassel K."/>
            <person name="Stenoien H.K."/>
            <person name="Flatberg K.I."/>
            <person name="Bickford C.P."/>
            <person name="Hicks K.A."/>
        </authorList>
    </citation>
    <scope>NUCLEOTIDE SEQUENCE [LARGE SCALE GENOMIC DNA]</scope>
</reference>
<organism evidence="1 2">
    <name type="scientific">Sphagnum magellanicum</name>
    <dbReference type="NCBI Taxonomy" id="128215"/>
    <lineage>
        <taxon>Eukaryota</taxon>
        <taxon>Viridiplantae</taxon>
        <taxon>Streptophyta</taxon>
        <taxon>Embryophyta</taxon>
        <taxon>Bryophyta</taxon>
        <taxon>Sphagnophytina</taxon>
        <taxon>Sphagnopsida</taxon>
        <taxon>Sphagnales</taxon>
        <taxon>Sphagnaceae</taxon>
        <taxon>Sphagnum</taxon>
    </lineage>
</organism>
<dbReference type="Proteomes" id="UP000828922">
    <property type="component" value="Linkage Group LG07"/>
</dbReference>
<keyword evidence="2" id="KW-1185">Reference proteome</keyword>
<gene>
    <name evidence="1" type="ORF">CY35_07G058100</name>
</gene>
<sequence>MVNSLCKKRYPRAFSEETTQGEDGYLVYRRRNDGRTFQKTPDGFAYDNRWVVPHNPYLTKMFNAHINVEVSADIRNVKYLFKYVYKGPDRVATVIAGPINEIQQYIDTRYLSVGEGVDSLLSFKKHMEWLPVTRLVVHLPGQHNVIFNENEDLAVMAERATHQKTTLTAYFAYNTQNANGRNMVYANFPTDHVWKIREKVWSARQRGEKAVRRMYFVHPVVGERFFLRLLLTVVPGATFFEHLRTVNNIEHPTFQAAYKTLGLLQDDAKWDTCMREACIDQDAKRLRNLFVTLLLFCSPLNPEVLWERYRDDMSHDMRHRRITNGGITDDAYYNTLLLLEAKLALTNKGLHDFPKMPLALPFVKMLRVNPQLAAELDYDKDVLHGYINQNFPRLNIC</sequence>